<dbReference type="OrthoDB" id="118020at2157"/>
<accession>A0A7D5P3E8</accession>
<keyword evidence="1" id="KW-1133">Transmembrane helix</keyword>
<dbReference type="InterPro" id="IPR013373">
    <property type="entry name" value="Flagellin/pilin_N_arc"/>
</dbReference>
<keyword evidence="1" id="KW-0472">Membrane</keyword>
<dbReference type="AlphaFoldDB" id="A0A7D5P3E8"/>
<dbReference type="RefSeq" id="WP_179910442.1">
    <property type="nucleotide sequence ID" value="NZ_CP058910.1"/>
</dbReference>
<evidence type="ECO:0000259" key="2">
    <source>
        <dbReference type="Pfam" id="PF07790"/>
    </source>
</evidence>
<dbReference type="Proteomes" id="UP000509667">
    <property type="component" value="Chromosome"/>
</dbReference>
<keyword evidence="1" id="KW-0812">Transmembrane</keyword>
<name>A0A7D5P3E8_9EURY</name>
<protein>
    <submittedName>
        <fullName evidence="3">Type IV pilin</fullName>
    </submittedName>
</protein>
<reference evidence="3 4" key="1">
    <citation type="submission" date="2020-07" db="EMBL/GenBank/DDBJ databases">
        <title>Halosimplex pelagicum sp. nov. and Halosimplex rubrum sp. nov., isolated from salted brown alga Laminaria, and emended description of the genus Halosimplex.</title>
        <authorList>
            <person name="Cui H."/>
        </authorList>
    </citation>
    <scope>NUCLEOTIDE SEQUENCE [LARGE SCALE GENOMIC DNA]</scope>
    <source>
        <strain evidence="3 4">R27</strain>
    </source>
</reference>
<proteinExistence type="predicted"/>
<dbReference type="EMBL" id="CP058910">
    <property type="protein sequence ID" value="QLH76505.1"/>
    <property type="molecule type" value="Genomic_DNA"/>
</dbReference>
<dbReference type="GeneID" id="56076982"/>
<dbReference type="InterPro" id="IPR012859">
    <property type="entry name" value="Pilin_N_archaeal"/>
</dbReference>
<organism evidence="3 4">
    <name type="scientific">Halosimplex rubrum</name>
    <dbReference type="NCBI Taxonomy" id="869889"/>
    <lineage>
        <taxon>Archaea</taxon>
        <taxon>Methanobacteriati</taxon>
        <taxon>Methanobacteriota</taxon>
        <taxon>Stenosarchaea group</taxon>
        <taxon>Halobacteria</taxon>
        <taxon>Halobacteriales</taxon>
        <taxon>Haloarculaceae</taxon>
        <taxon>Halosimplex</taxon>
    </lineage>
</organism>
<feature type="domain" description="Archaeal Type IV pilin N-terminal" evidence="2">
    <location>
        <begin position="19"/>
        <end position="97"/>
    </location>
</feature>
<gene>
    <name evidence="3" type="ORF">HZS55_03925</name>
</gene>
<dbReference type="Pfam" id="PF07790">
    <property type="entry name" value="Pilin_N"/>
    <property type="match status" value="1"/>
</dbReference>
<evidence type="ECO:0000313" key="4">
    <source>
        <dbReference type="Proteomes" id="UP000509667"/>
    </source>
</evidence>
<dbReference type="KEGG" id="hrr:HZS55_03925"/>
<feature type="transmembrane region" description="Helical" evidence="1">
    <location>
        <begin position="20"/>
        <end position="46"/>
    </location>
</feature>
<keyword evidence="4" id="KW-1185">Reference proteome</keyword>
<dbReference type="NCBIfam" id="TIGR02537">
    <property type="entry name" value="arch_flag_Nterm"/>
    <property type="match status" value="1"/>
</dbReference>
<evidence type="ECO:0000256" key="1">
    <source>
        <dbReference type="SAM" id="Phobius"/>
    </source>
</evidence>
<evidence type="ECO:0000313" key="3">
    <source>
        <dbReference type="EMBL" id="QLH76505.1"/>
    </source>
</evidence>
<sequence>MTDGAPAIPTRPSPHSDRAATPVVGVVLLVGLTVLLASVAAATVGFESARPEPAPQARLDAELSATDGWPDGQRLRLVHEGGDTLAVAELAVVVAFERTGDRARLSGFPTRRLTDDHRRGADLFDRTFAGVDGALDSTHADGRWTAGETASIRVAQNELDVRPGDRAAVRVVHRPTGAQLLRTEVRAT</sequence>